<feature type="domain" description="DUF1206" evidence="2">
    <location>
        <begin position="194"/>
        <end position="262"/>
    </location>
</feature>
<feature type="transmembrane region" description="Helical" evidence="1">
    <location>
        <begin position="101"/>
        <end position="121"/>
    </location>
</feature>
<dbReference type="Pfam" id="PF06724">
    <property type="entry name" value="DUF1206"/>
    <property type="match status" value="3"/>
</dbReference>
<dbReference type="KEGG" id="hmi:soil367_04355"/>
<keyword evidence="1" id="KW-1133">Transmembrane helix</keyword>
<reference evidence="3 4" key="1">
    <citation type="submission" date="2018-07" db="EMBL/GenBank/DDBJ databases">
        <title>Marsedoiliclastica nanhaica gen. nov. sp. nov., a novel marine hydrocarbonoclastic bacterium isolated from an in-situ enriched hydrocarbon-degrading consortium in deep-sea sediment.</title>
        <authorList>
            <person name="Dong C."/>
            <person name="Ma T."/>
            <person name="Liu R."/>
            <person name="Shao Z."/>
        </authorList>
    </citation>
    <scope>NUCLEOTIDE SEQUENCE [LARGE SCALE GENOMIC DNA]</scope>
    <source>
        <strain evidence="4">soil36-7</strain>
    </source>
</reference>
<feature type="transmembrane region" description="Helical" evidence="1">
    <location>
        <begin position="20"/>
        <end position="40"/>
    </location>
</feature>
<feature type="transmembrane region" description="Helical" evidence="1">
    <location>
        <begin position="196"/>
        <end position="217"/>
    </location>
</feature>
<gene>
    <name evidence="3" type="ORF">soil367_04355</name>
</gene>
<dbReference type="RefSeq" id="WP_136547260.1">
    <property type="nucleotide sequence ID" value="NZ_CP031093.1"/>
</dbReference>
<keyword evidence="1" id="KW-0472">Membrane</keyword>
<evidence type="ECO:0000313" key="3">
    <source>
        <dbReference type="EMBL" id="QCF25223.1"/>
    </source>
</evidence>
<accession>A0A4P7XF74</accession>
<sequence>MADSSTQISKGVERLARWGYAAKGVLYVVIGLYVGMAVLGMGGDTAGVRQAILEVAGQPYGWFMLILLGVGLAGHVLWRMVQAFGDPERKGRGLKGVVRRIGMFISGAVYLMLAFYTLRLILGSAGGGSSTAQRSAEVMSFPGGIFLLGAVGLGFIGVGLYQMWRAYQETYRKHWKSEGLSRAQVMLARTVARVGLPARAILFVVVGFYLVAAAWKTSPGAARDTEGAMRALSALPFGQWLLAAIAIGMVCYGCYCFCNAWLKVIKPDNA</sequence>
<proteinExistence type="predicted"/>
<evidence type="ECO:0000313" key="4">
    <source>
        <dbReference type="Proteomes" id="UP000298049"/>
    </source>
</evidence>
<feature type="domain" description="DUF1206" evidence="2">
    <location>
        <begin position="19"/>
        <end position="84"/>
    </location>
</feature>
<dbReference type="Proteomes" id="UP000298049">
    <property type="component" value="Chromosome"/>
</dbReference>
<dbReference type="InterPro" id="IPR009597">
    <property type="entry name" value="DUF1206"/>
</dbReference>
<evidence type="ECO:0000256" key="1">
    <source>
        <dbReference type="SAM" id="Phobius"/>
    </source>
</evidence>
<dbReference type="EMBL" id="CP031093">
    <property type="protein sequence ID" value="QCF25223.1"/>
    <property type="molecule type" value="Genomic_DNA"/>
</dbReference>
<feature type="domain" description="DUF1206" evidence="2">
    <location>
        <begin position="101"/>
        <end position="167"/>
    </location>
</feature>
<keyword evidence="4" id="KW-1185">Reference proteome</keyword>
<protein>
    <submittedName>
        <fullName evidence="3">DUF1206 domain-containing protein</fullName>
    </submittedName>
</protein>
<name>A0A4P7XF74_9ALTE</name>
<feature type="transmembrane region" description="Helical" evidence="1">
    <location>
        <begin position="141"/>
        <end position="164"/>
    </location>
</feature>
<organism evidence="3 4">
    <name type="scientific">Hydrocarboniclastica marina</name>
    <dbReference type="NCBI Taxonomy" id="2259620"/>
    <lineage>
        <taxon>Bacteria</taxon>
        <taxon>Pseudomonadati</taxon>
        <taxon>Pseudomonadota</taxon>
        <taxon>Gammaproteobacteria</taxon>
        <taxon>Alteromonadales</taxon>
        <taxon>Alteromonadaceae</taxon>
        <taxon>Hydrocarboniclastica</taxon>
    </lineage>
</organism>
<dbReference type="AlphaFoldDB" id="A0A4P7XF74"/>
<feature type="transmembrane region" description="Helical" evidence="1">
    <location>
        <begin position="60"/>
        <end position="81"/>
    </location>
</feature>
<feature type="transmembrane region" description="Helical" evidence="1">
    <location>
        <begin position="237"/>
        <end position="262"/>
    </location>
</feature>
<keyword evidence="1" id="KW-0812">Transmembrane</keyword>
<dbReference type="OrthoDB" id="5702018at2"/>
<evidence type="ECO:0000259" key="2">
    <source>
        <dbReference type="Pfam" id="PF06724"/>
    </source>
</evidence>